<sequence>MELLTVETPQAVVAVEAHGPATGAPVFLLHGFPYAARCYDGVAPILAEAGLRVLVPHLRGYGQTRLKPGVLRSGAQGALGADLLALMDALSIPRALLAGYDWGGRAACIVAALHPARCAGLVSCTGYNIQDIARANDPGPPGQEARYWYQYYLHGERGARGLEANRREFGHLLWRMWSPTWHFTESEFAASADHWDNPDYVEVVLHSYRHRFGLVAGDPAHEAIEAALARKPDITVPALDLHGAADGVHPPPASVAPGFTRRILAGVGHNPPQEAPAEFAAALLELHTA</sequence>
<keyword evidence="4" id="KW-1185">Reference proteome</keyword>
<evidence type="ECO:0000259" key="2">
    <source>
        <dbReference type="Pfam" id="PF00561"/>
    </source>
</evidence>
<evidence type="ECO:0000313" key="3">
    <source>
        <dbReference type="EMBL" id="MBB3900270.1"/>
    </source>
</evidence>
<evidence type="ECO:0000313" key="4">
    <source>
        <dbReference type="Proteomes" id="UP000553193"/>
    </source>
</evidence>
<gene>
    <name evidence="3" type="ORF">GGQ83_003746</name>
</gene>
<reference evidence="3 4" key="1">
    <citation type="submission" date="2020-08" db="EMBL/GenBank/DDBJ databases">
        <title>Genomic Encyclopedia of Type Strains, Phase IV (KMG-IV): sequencing the most valuable type-strain genomes for metagenomic binning, comparative biology and taxonomic classification.</title>
        <authorList>
            <person name="Goeker M."/>
        </authorList>
    </citation>
    <scope>NUCLEOTIDE SEQUENCE [LARGE SCALE GENOMIC DNA]</scope>
    <source>
        <strain evidence="3 4">DSM 19979</strain>
    </source>
</reference>
<dbReference type="Gene3D" id="3.40.50.1820">
    <property type="entry name" value="alpha/beta hydrolase"/>
    <property type="match status" value="1"/>
</dbReference>
<feature type="domain" description="AB hydrolase-1" evidence="2">
    <location>
        <begin position="25"/>
        <end position="251"/>
    </location>
</feature>
<name>A0A840AIG6_9PROT</name>
<dbReference type="InterPro" id="IPR029058">
    <property type="entry name" value="AB_hydrolase_fold"/>
</dbReference>
<evidence type="ECO:0000256" key="1">
    <source>
        <dbReference type="ARBA" id="ARBA00022801"/>
    </source>
</evidence>
<dbReference type="InterPro" id="IPR000073">
    <property type="entry name" value="AB_hydrolase_1"/>
</dbReference>
<dbReference type="Proteomes" id="UP000553193">
    <property type="component" value="Unassembled WGS sequence"/>
</dbReference>
<dbReference type="PANTHER" id="PTHR43798">
    <property type="entry name" value="MONOACYLGLYCEROL LIPASE"/>
    <property type="match status" value="1"/>
</dbReference>
<dbReference type="InterPro" id="IPR000639">
    <property type="entry name" value="Epox_hydrolase-like"/>
</dbReference>
<dbReference type="GO" id="GO:0016020">
    <property type="term" value="C:membrane"/>
    <property type="evidence" value="ECO:0007669"/>
    <property type="project" value="TreeGrafter"/>
</dbReference>
<dbReference type="EMBL" id="JACIDJ010000009">
    <property type="protein sequence ID" value="MBB3900270.1"/>
    <property type="molecule type" value="Genomic_DNA"/>
</dbReference>
<organism evidence="3 4">
    <name type="scientific">Roseococcus suduntuyensis</name>
    <dbReference type="NCBI Taxonomy" id="455361"/>
    <lineage>
        <taxon>Bacteria</taxon>
        <taxon>Pseudomonadati</taxon>
        <taxon>Pseudomonadota</taxon>
        <taxon>Alphaproteobacteria</taxon>
        <taxon>Acetobacterales</taxon>
        <taxon>Roseomonadaceae</taxon>
        <taxon>Roseococcus</taxon>
    </lineage>
</organism>
<dbReference type="PRINTS" id="PR00412">
    <property type="entry name" value="EPOXHYDRLASE"/>
</dbReference>
<dbReference type="GO" id="GO:0016787">
    <property type="term" value="F:hydrolase activity"/>
    <property type="evidence" value="ECO:0007669"/>
    <property type="project" value="UniProtKB-KW"/>
</dbReference>
<dbReference type="InterPro" id="IPR050266">
    <property type="entry name" value="AB_hydrolase_sf"/>
</dbReference>
<keyword evidence="1" id="KW-0378">Hydrolase</keyword>
<dbReference type="Pfam" id="PF00561">
    <property type="entry name" value="Abhydrolase_1"/>
    <property type="match status" value="1"/>
</dbReference>
<dbReference type="PANTHER" id="PTHR43798:SF31">
    <property type="entry name" value="AB HYDROLASE SUPERFAMILY PROTEIN YCLE"/>
    <property type="match status" value="1"/>
</dbReference>
<proteinExistence type="predicted"/>
<accession>A0A840AIG6</accession>
<dbReference type="SUPFAM" id="SSF53474">
    <property type="entry name" value="alpha/beta-Hydrolases"/>
    <property type="match status" value="1"/>
</dbReference>
<dbReference type="AlphaFoldDB" id="A0A840AIG6"/>
<protein>
    <submittedName>
        <fullName evidence="3">Pimeloyl-ACP methyl ester carboxylesterase</fullName>
    </submittedName>
</protein>
<dbReference type="RefSeq" id="WP_184386496.1">
    <property type="nucleotide sequence ID" value="NZ_JACIDJ010000009.1"/>
</dbReference>
<comment type="caution">
    <text evidence="3">The sequence shown here is derived from an EMBL/GenBank/DDBJ whole genome shotgun (WGS) entry which is preliminary data.</text>
</comment>